<feature type="compositionally biased region" description="Low complexity" evidence="1">
    <location>
        <begin position="258"/>
        <end position="268"/>
    </location>
</feature>
<feature type="region of interest" description="Disordered" evidence="1">
    <location>
        <begin position="151"/>
        <end position="182"/>
    </location>
</feature>
<evidence type="ECO:0008006" key="5">
    <source>
        <dbReference type="Google" id="ProtNLM"/>
    </source>
</evidence>
<keyword evidence="2" id="KW-0472">Membrane</keyword>
<feature type="transmembrane region" description="Helical" evidence="2">
    <location>
        <begin position="187"/>
        <end position="211"/>
    </location>
</feature>
<dbReference type="EMBL" id="FUEG01000030">
    <property type="protein sequence ID" value="SJL15690.1"/>
    <property type="molecule type" value="Genomic_DNA"/>
</dbReference>
<feature type="compositionally biased region" description="Low complexity" evidence="1">
    <location>
        <begin position="285"/>
        <end position="306"/>
    </location>
</feature>
<name>A0A284S3W0_ARMOS</name>
<evidence type="ECO:0000313" key="3">
    <source>
        <dbReference type="EMBL" id="SJL15690.1"/>
    </source>
</evidence>
<keyword evidence="2" id="KW-0812">Transmembrane</keyword>
<reference evidence="4" key="1">
    <citation type="journal article" date="2017" name="Nat. Ecol. Evol.">
        <title>Genome expansion and lineage-specific genetic innovations in the forest pathogenic fungi Armillaria.</title>
        <authorList>
            <person name="Sipos G."/>
            <person name="Prasanna A.N."/>
            <person name="Walter M.C."/>
            <person name="O'Connor E."/>
            <person name="Balint B."/>
            <person name="Krizsan K."/>
            <person name="Kiss B."/>
            <person name="Hess J."/>
            <person name="Varga T."/>
            <person name="Slot J."/>
            <person name="Riley R."/>
            <person name="Boka B."/>
            <person name="Rigling D."/>
            <person name="Barry K."/>
            <person name="Lee J."/>
            <person name="Mihaltcheva S."/>
            <person name="LaButti K."/>
            <person name="Lipzen A."/>
            <person name="Waldron R."/>
            <person name="Moloney N.M."/>
            <person name="Sperisen C."/>
            <person name="Kredics L."/>
            <person name="Vagvoelgyi C."/>
            <person name="Patrignani A."/>
            <person name="Fitzpatrick D."/>
            <person name="Nagy I."/>
            <person name="Doyle S."/>
            <person name="Anderson J.B."/>
            <person name="Grigoriev I.V."/>
            <person name="Gueldener U."/>
            <person name="Muensterkoetter M."/>
            <person name="Nagy L.G."/>
        </authorList>
    </citation>
    <scope>NUCLEOTIDE SEQUENCE [LARGE SCALE GENOMIC DNA]</scope>
    <source>
        <strain evidence="4">C18/9</strain>
    </source>
</reference>
<feature type="region of interest" description="Disordered" evidence="1">
    <location>
        <begin position="226"/>
        <end position="324"/>
    </location>
</feature>
<evidence type="ECO:0000256" key="2">
    <source>
        <dbReference type="SAM" id="Phobius"/>
    </source>
</evidence>
<gene>
    <name evidence="3" type="ORF">ARMOST_19194</name>
</gene>
<feature type="compositionally biased region" description="Basic and acidic residues" evidence="1">
    <location>
        <begin position="307"/>
        <end position="319"/>
    </location>
</feature>
<keyword evidence="2" id="KW-1133">Transmembrane helix</keyword>
<organism evidence="3 4">
    <name type="scientific">Armillaria ostoyae</name>
    <name type="common">Armillaria root rot fungus</name>
    <dbReference type="NCBI Taxonomy" id="47428"/>
    <lineage>
        <taxon>Eukaryota</taxon>
        <taxon>Fungi</taxon>
        <taxon>Dikarya</taxon>
        <taxon>Basidiomycota</taxon>
        <taxon>Agaricomycotina</taxon>
        <taxon>Agaricomycetes</taxon>
        <taxon>Agaricomycetidae</taxon>
        <taxon>Agaricales</taxon>
        <taxon>Marasmiineae</taxon>
        <taxon>Physalacriaceae</taxon>
        <taxon>Armillaria</taxon>
    </lineage>
</organism>
<dbReference type="AlphaFoldDB" id="A0A284S3W0"/>
<evidence type="ECO:0000313" key="4">
    <source>
        <dbReference type="Proteomes" id="UP000219338"/>
    </source>
</evidence>
<protein>
    <recommendedName>
        <fullName evidence="5">Mid2 domain-containing protein</fullName>
    </recommendedName>
</protein>
<proteinExistence type="predicted"/>
<sequence length="400" mass="43496">MVGYINNTYDDRLTDVLKYAGSWFNTGTYNASSVGDSGTLSSSNDPTANVTFVFPVPANAFYYYGMRRSRGGLYAICIDCDPNKPIFESIDAVNATDDGTNPPVILFSRSFEQPGTHEIILTNQNDTRFSGGNSQITLDRFVLQVVDSSAPESSTSTSGSSTSSSATSSTAPAASQSTIISSSKPPIGAIVGGVVGGIAAISLCLIIWFFMRRHHRAQQERNDIDTSLYTSPYQPSPFILPRENTSTPSDRPRGHIRTPTTHTTTDTTSDYVPRRANGASVGTKALASDASSGRARASSSRMASSERLPRRETDAGRIDVDDDDDDFATLPPGYEDIFSGGRPNDLRLEGLSPCQANLLDNLRHNQPSSDARRWVRLLHELVQFDEDNHLYAVLDFPLLQ</sequence>
<accession>A0A284S3W0</accession>
<keyword evidence="4" id="KW-1185">Reference proteome</keyword>
<dbReference type="STRING" id="47428.A0A284S3W0"/>
<dbReference type="OMA" id="QPGTHEI"/>
<dbReference type="OrthoDB" id="3359616at2759"/>
<evidence type="ECO:0000256" key="1">
    <source>
        <dbReference type="SAM" id="MobiDB-lite"/>
    </source>
</evidence>
<dbReference type="Proteomes" id="UP000219338">
    <property type="component" value="Unassembled WGS sequence"/>
</dbReference>